<dbReference type="EMBL" id="LGRX02014509">
    <property type="protein sequence ID" value="KAK3264491.1"/>
    <property type="molecule type" value="Genomic_DNA"/>
</dbReference>
<dbReference type="Gene3D" id="3.40.50.720">
    <property type="entry name" value="NAD(P)-binding Rossmann-like Domain"/>
    <property type="match status" value="1"/>
</dbReference>
<dbReference type="FunFam" id="3.40.50.720:FF:000349">
    <property type="entry name" value="Uncharacterized protein At1g32220, chloroplastic"/>
    <property type="match status" value="1"/>
</dbReference>
<evidence type="ECO:0000313" key="3">
    <source>
        <dbReference type="Proteomes" id="UP001190700"/>
    </source>
</evidence>
<sequence length="312" mass="33147">MLPSTSRTTLFQLPAANWEIRRKTAVVRAAAESGDVIDAEIAEASRLNRLLFTPILLSPYVYSEESTPEPPTEPMTQRIVVLGGNGFVGSAVCRAALQSGLRVTSVNRSGPPTTGEAWIGDVEWTSGDVFNEESWVNVLQGATAVVSCIGGFGSNADMERINGDATIAAIDSAATAMVPRFVFVAVHDYNIPAEFKNQIGYFDGKQRAEESVFSMYPEGGVVLKPGFIYGDRVVPELNNVTLPLGLAGEPLKELLKIELVKNITSKIADIPASDVLLVPPVSVDAVAAAAVQAAIDKGINGVLDVAAIEEFN</sequence>
<evidence type="ECO:0000259" key="1">
    <source>
        <dbReference type="Pfam" id="PF13460"/>
    </source>
</evidence>
<dbReference type="GO" id="GO:0005739">
    <property type="term" value="C:mitochondrion"/>
    <property type="evidence" value="ECO:0007669"/>
    <property type="project" value="TreeGrafter"/>
</dbReference>
<feature type="domain" description="NAD(P)-binding" evidence="1">
    <location>
        <begin position="83"/>
        <end position="210"/>
    </location>
</feature>
<dbReference type="InterPro" id="IPR036291">
    <property type="entry name" value="NAD(P)-bd_dom_sf"/>
</dbReference>
<dbReference type="InterPro" id="IPR016040">
    <property type="entry name" value="NAD(P)-bd_dom"/>
</dbReference>
<dbReference type="Proteomes" id="UP001190700">
    <property type="component" value="Unassembled WGS sequence"/>
</dbReference>
<accession>A0AAE0FR32</accession>
<dbReference type="InterPro" id="IPR051207">
    <property type="entry name" value="ComplexI_NDUFA9_subunit"/>
</dbReference>
<dbReference type="Pfam" id="PF13460">
    <property type="entry name" value="NAD_binding_10"/>
    <property type="match status" value="1"/>
</dbReference>
<dbReference type="AlphaFoldDB" id="A0AAE0FR32"/>
<name>A0AAE0FR32_9CHLO</name>
<protein>
    <recommendedName>
        <fullName evidence="1">NAD(P)-binding domain-containing protein</fullName>
    </recommendedName>
</protein>
<dbReference type="PANTHER" id="PTHR12126">
    <property type="entry name" value="NADH-UBIQUINONE OXIDOREDUCTASE 39 KDA SUBUNIT-RELATED"/>
    <property type="match status" value="1"/>
</dbReference>
<evidence type="ECO:0000313" key="2">
    <source>
        <dbReference type="EMBL" id="KAK3264491.1"/>
    </source>
</evidence>
<reference evidence="2 3" key="1">
    <citation type="journal article" date="2015" name="Genome Biol. Evol.">
        <title>Comparative Genomics of a Bacterivorous Green Alga Reveals Evolutionary Causalities and Consequences of Phago-Mixotrophic Mode of Nutrition.</title>
        <authorList>
            <person name="Burns J.A."/>
            <person name="Paasch A."/>
            <person name="Narechania A."/>
            <person name="Kim E."/>
        </authorList>
    </citation>
    <scope>NUCLEOTIDE SEQUENCE [LARGE SCALE GENOMIC DNA]</scope>
    <source>
        <strain evidence="2 3">PLY_AMNH</strain>
    </source>
</reference>
<gene>
    <name evidence="2" type="ORF">CYMTET_26773</name>
</gene>
<proteinExistence type="predicted"/>
<dbReference type="SUPFAM" id="SSF51735">
    <property type="entry name" value="NAD(P)-binding Rossmann-fold domains"/>
    <property type="match status" value="1"/>
</dbReference>
<keyword evidence="3" id="KW-1185">Reference proteome</keyword>
<dbReference type="GO" id="GO:0044877">
    <property type="term" value="F:protein-containing complex binding"/>
    <property type="evidence" value="ECO:0007669"/>
    <property type="project" value="TreeGrafter"/>
</dbReference>
<comment type="caution">
    <text evidence="2">The sequence shown here is derived from an EMBL/GenBank/DDBJ whole genome shotgun (WGS) entry which is preliminary data.</text>
</comment>
<dbReference type="PANTHER" id="PTHR12126:SF5">
    <property type="entry name" value="OS04G0403500 PROTEIN"/>
    <property type="match status" value="1"/>
</dbReference>
<organism evidence="2 3">
    <name type="scientific">Cymbomonas tetramitiformis</name>
    <dbReference type="NCBI Taxonomy" id="36881"/>
    <lineage>
        <taxon>Eukaryota</taxon>
        <taxon>Viridiplantae</taxon>
        <taxon>Chlorophyta</taxon>
        <taxon>Pyramimonadophyceae</taxon>
        <taxon>Pyramimonadales</taxon>
        <taxon>Pyramimonadaceae</taxon>
        <taxon>Cymbomonas</taxon>
    </lineage>
</organism>